<accession>A0A2W5MY07</accession>
<dbReference type="Proteomes" id="UP000249417">
    <property type="component" value="Unassembled WGS sequence"/>
</dbReference>
<dbReference type="EMBL" id="QFQB01000057">
    <property type="protein sequence ID" value="PZQ45228.1"/>
    <property type="molecule type" value="Genomic_DNA"/>
</dbReference>
<dbReference type="AlphaFoldDB" id="A0A2W5MY07"/>
<comment type="caution">
    <text evidence="1">The sequence shown here is derived from an EMBL/GenBank/DDBJ whole genome shotgun (WGS) entry which is preliminary data.</text>
</comment>
<name>A0A2W5MY07_9BACT</name>
<organism evidence="1 2">
    <name type="scientific">Micavibrio aeruginosavorus</name>
    <dbReference type="NCBI Taxonomy" id="349221"/>
    <lineage>
        <taxon>Bacteria</taxon>
        <taxon>Pseudomonadati</taxon>
        <taxon>Bdellovibrionota</taxon>
        <taxon>Bdellovibrionia</taxon>
        <taxon>Bdellovibrionales</taxon>
        <taxon>Pseudobdellovibrionaceae</taxon>
        <taxon>Micavibrio</taxon>
    </lineage>
</organism>
<evidence type="ECO:0000313" key="2">
    <source>
        <dbReference type="Proteomes" id="UP000249417"/>
    </source>
</evidence>
<gene>
    <name evidence="1" type="ORF">DI551_07930</name>
</gene>
<evidence type="ECO:0000313" key="1">
    <source>
        <dbReference type="EMBL" id="PZQ45228.1"/>
    </source>
</evidence>
<sequence length="119" mass="14053">MKNLSILEKVDDLRAALRANLDWEVQYLDVKYLNDLEAEYRDIVKSKIKAYRVWMKSAAKQRDVRVLAMTTLTGRAQKSSLDDYIEVWKTIRAERKFFTDVYVAQINAKRKEYRSGKLS</sequence>
<protein>
    <submittedName>
        <fullName evidence="1">Uncharacterized protein</fullName>
    </submittedName>
</protein>
<proteinExistence type="predicted"/>
<reference evidence="1 2" key="1">
    <citation type="submission" date="2017-08" db="EMBL/GenBank/DDBJ databases">
        <title>Infants hospitalized years apart are colonized by the same room-sourced microbial strains.</title>
        <authorList>
            <person name="Brooks B."/>
            <person name="Olm M.R."/>
            <person name="Firek B.A."/>
            <person name="Baker R."/>
            <person name="Thomas B.C."/>
            <person name="Morowitz M.J."/>
            <person name="Banfield J.F."/>
        </authorList>
    </citation>
    <scope>NUCLEOTIDE SEQUENCE [LARGE SCALE GENOMIC DNA]</scope>
    <source>
        <strain evidence="1">S2_005_002_R2_29</strain>
    </source>
</reference>